<gene>
    <name evidence="3" type="ORF">GCM10009560_25490</name>
</gene>
<keyword evidence="4" id="KW-1185">Reference proteome</keyword>
<evidence type="ECO:0000313" key="3">
    <source>
        <dbReference type="EMBL" id="GAA0924634.1"/>
    </source>
</evidence>
<keyword evidence="3" id="KW-0378">Hydrolase</keyword>
<evidence type="ECO:0000259" key="2">
    <source>
        <dbReference type="PROSITE" id="PS51704"/>
    </source>
</evidence>
<dbReference type="Proteomes" id="UP001501578">
    <property type="component" value="Unassembled WGS sequence"/>
</dbReference>
<dbReference type="EMBL" id="BAAAHQ010000011">
    <property type="protein sequence ID" value="GAA0924634.1"/>
    <property type="molecule type" value="Genomic_DNA"/>
</dbReference>
<sequence length="281" mass="30825">MVRRIGLAIAITLTAVASPATAAAPVVVAHRGASAYAPENTLAAFHLADDQDADLFEIDVRETKDRRLVLLHDATLARTTDVEQVFPGRAPWRVTDFTLAEIRRLDAGSWFARDHDGERDDGERDYDGERVPTLAETLREMSDSDLGLLLEIKTDGQRPDLEARVADELRAHPGWQQPGRVVVQSFDWAAARAFHTRLPQVPVGLLGTPAAADLPALAGWARQINPPYSALTRSYVRRVHALGMQVLAWTVDDPAVARRMLSYGVDGIITNRPDLGDLADT</sequence>
<comment type="caution">
    <text evidence="3">The sequence shown here is derived from an EMBL/GenBank/DDBJ whole genome shotgun (WGS) entry which is preliminary data.</text>
</comment>
<proteinExistence type="predicted"/>
<dbReference type="GO" id="GO:0016787">
    <property type="term" value="F:hydrolase activity"/>
    <property type="evidence" value="ECO:0007669"/>
    <property type="project" value="UniProtKB-KW"/>
</dbReference>
<reference evidence="4" key="1">
    <citation type="journal article" date="2019" name="Int. J. Syst. Evol. Microbiol.">
        <title>The Global Catalogue of Microorganisms (GCM) 10K type strain sequencing project: providing services to taxonomists for standard genome sequencing and annotation.</title>
        <authorList>
            <consortium name="The Broad Institute Genomics Platform"/>
            <consortium name="The Broad Institute Genome Sequencing Center for Infectious Disease"/>
            <person name="Wu L."/>
            <person name="Ma J."/>
        </authorList>
    </citation>
    <scope>NUCLEOTIDE SEQUENCE [LARGE SCALE GENOMIC DNA]</scope>
    <source>
        <strain evidence="4">JCM 11136</strain>
    </source>
</reference>
<accession>A0ABP3ZNN9</accession>
<dbReference type="SUPFAM" id="SSF51695">
    <property type="entry name" value="PLC-like phosphodiesterases"/>
    <property type="match status" value="1"/>
</dbReference>
<dbReference type="InterPro" id="IPR030395">
    <property type="entry name" value="GP_PDE_dom"/>
</dbReference>
<organism evidence="3 4">
    <name type="scientific">Nonomuraea longicatena</name>
    <dbReference type="NCBI Taxonomy" id="83682"/>
    <lineage>
        <taxon>Bacteria</taxon>
        <taxon>Bacillati</taxon>
        <taxon>Actinomycetota</taxon>
        <taxon>Actinomycetes</taxon>
        <taxon>Streptosporangiales</taxon>
        <taxon>Streptosporangiaceae</taxon>
        <taxon>Nonomuraea</taxon>
    </lineage>
</organism>
<dbReference type="InterPro" id="IPR017946">
    <property type="entry name" value="PLC-like_Pdiesterase_TIM-brl"/>
</dbReference>
<dbReference type="Pfam" id="PF03009">
    <property type="entry name" value="GDPD"/>
    <property type="match status" value="1"/>
</dbReference>
<feature type="domain" description="GP-PDE" evidence="2">
    <location>
        <begin position="25"/>
        <end position="280"/>
    </location>
</feature>
<dbReference type="PANTHER" id="PTHR46211:SF1">
    <property type="entry name" value="GLYCEROPHOSPHODIESTER PHOSPHODIESTERASE, CYTOPLASMIC"/>
    <property type="match status" value="1"/>
</dbReference>
<evidence type="ECO:0000313" key="4">
    <source>
        <dbReference type="Proteomes" id="UP001501578"/>
    </source>
</evidence>
<protein>
    <submittedName>
        <fullName evidence="3">Hydrolase</fullName>
    </submittedName>
</protein>
<dbReference type="PANTHER" id="PTHR46211">
    <property type="entry name" value="GLYCEROPHOSPHORYL DIESTER PHOSPHODIESTERASE"/>
    <property type="match status" value="1"/>
</dbReference>
<evidence type="ECO:0000256" key="1">
    <source>
        <dbReference type="SAM" id="SignalP"/>
    </source>
</evidence>
<name>A0ABP3ZNN9_9ACTN</name>
<feature type="chain" id="PRO_5045273925" evidence="1">
    <location>
        <begin position="23"/>
        <end position="281"/>
    </location>
</feature>
<keyword evidence="1" id="KW-0732">Signal</keyword>
<feature type="signal peptide" evidence="1">
    <location>
        <begin position="1"/>
        <end position="22"/>
    </location>
</feature>
<dbReference type="Gene3D" id="3.20.20.190">
    <property type="entry name" value="Phosphatidylinositol (PI) phosphodiesterase"/>
    <property type="match status" value="1"/>
</dbReference>
<dbReference type="PROSITE" id="PS51704">
    <property type="entry name" value="GP_PDE"/>
    <property type="match status" value="1"/>
</dbReference>
<dbReference type="RefSeq" id="WP_343950019.1">
    <property type="nucleotide sequence ID" value="NZ_BAAAHQ010000011.1"/>
</dbReference>